<protein>
    <submittedName>
        <fullName evidence="1">Uncharacterized protein</fullName>
    </submittedName>
</protein>
<dbReference type="EMBL" id="CM043797">
    <property type="protein sequence ID" value="KAI4815916.1"/>
    <property type="molecule type" value="Genomic_DNA"/>
</dbReference>
<proteinExistence type="predicted"/>
<sequence length="102" mass="10557">LVETQLCGVLDAKWQSVSARRPLSAGLLGDETGDQAALHQTLRGLFACVSVQTPASQQPGPNMVRFCAGTIYQEFSSAGIAVGLIPIHSICTGISAAGEESV</sequence>
<name>A0ACB9WR34_CHAAC</name>
<organism evidence="1 2">
    <name type="scientific">Chaenocephalus aceratus</name>
    <name type="common">Blackfin icefish</name>
    <name type="synonym">Chaenichthys aceratus</name>
    <dbReference type="NCBI Taxonomy" id="36190"/>
    <lineage>
        <taxon>Eukaryota</taxon>
        <taxon>Metazoa</taxon>
        <taxon>Chordata</taxon>
        <taxon>Craniata</taxon>
        <taxon>Vertebrata</taxon>
        <taxon>Euteleostomi</taxon>
        <taxon>Actinopterygii</taxon>
        <taxon>Neopterygii</taxon>
        <taxon>Teleostei</taxon>
        <taxon>Neoteleostei</taxon>
        <taxon>Acanthomorphata</taxon>
        <taxon>Eupercaria</taxon>
        <taxon>Perciformes</taxon>
        <taxon>Notothenioidei</taxon>
        <taxon>Channichthyidae</taxon>
        <taxon>Chaenocephalus</taxon>
    </lineage>
</organism>
<comment type="caution">
    <text evidence="1">The sequence shown here is derived from an EMBL/GenBank/DDBJ whole genome shotgun (WGS) entry which is preliminary data.</text>
</comment>
<keyword evidence="2" id="KW-1185">Reference proteome</keyword>
<reference evidence="1" key="1">
    <citation type="submission" date="2022-05" db="EMBL/GenBank/DDBJ databases">
        <title>Chromosome-level genome of Chaenocephalus aceratus.</title>
        <authorList>
            <person name="Park H."/>
        </authorList>
    </citation>
    <scope>NUCLEOTIDE SEQUENCE</scope>
    <source>
        <strain evidence="1">KU_202001</strain>
    </source>
</reference>
<accession>A0ACB9WR34</accession>
<gene>
    <name evidence="1" type="ORF">KUCAC02_006039</name>
</gene>
<feature type="non-terminal residue" evidence="1">
    <location>
        <position position="1"/>
    </location>
</feature>
<dbReference type="Proteomes" id="UP001057452">
    <property type="component" value="Chromosome 13"/>
</dbReference>
<evidence type="ECO:0000313" key="2">
    <source>
        <dbReference type="Proteomes" id="UP001057452"/>
    </source>
</evidence>
<evidence type="ECO:0000313" key="1">
    <source>
        <dbReference type="EMBL" id="KAI4815916.1"/>
    </source>
</evidence>
<feature type="non-terminal residue" evidence="1">
    <location>
        <position position="102"/>
    </location>
</feature>